<organism evidence="1 2">
    <name type="scientific">Paenibacillus gyeongsangnamensis</name>
    <dbReference type="NCBI Taxonomy" id="3388067"/>
    <lineage>
        <taxon>Bacteria</taxon>
        <taxon>Bacillati</taxon>
        <taxon>Bacillota</taxon>
        <taxon>Bacilli</taxon>
        <taxon>Bacillales</taxon>
        <taxon>Paenibacillaceae</taxon>
        <taxon>Paenibacillus</taxon>
    </lineage>
</organism>
<evidence type="ECO:0000313" key="2">
    <source>
        <dbReference type="Proteomes" id="UP001527882"/>
    </source>
</evidence>
<evidence type="ECO:0000313" key="1">
    <source>
        <dbReference type="EMBL" id="MCZ8513383.1"/>
    </source>
</evidence>
<dbReference type="Proteomes" id="UP001527882">
    <property type="component" value="Unassembled WGS sequence"/>
</dbReference>
<reference evidence="1 2" key="1">
    <citation type="submission" date="2022-12" db="EMBL/GenBank/DDBJ databases">
        <title>Draft genome sequence of Paenibacillus sp. dW9.</title>
        <authorList>
            <person name="Choi E.-W."/>
            <person name="Kim D.-U."/>
        </authorList>
    </citation>
    <scope>NUCLEOTIDE SEQUENCE [LARGE SCALE GENOMIC DNA]</scope>
    <source>
        <strain evidence="2">dW9</strain>
    </source>
</reference>
<gene>
    <name evidence="1" type="ORF">O9H85_13285</name>
</gene>
<name>A0ABT4Q928_9BACL</name>
<dbReference type="EMBL" id="JAQAGZ010000008">
    <property type="protein sequence ID" value="MCZ8513383.1"/>
    <property type="molecule type" value="Genomic_DNA"/>
</dbReference>
<protein>
    <submittedName>
        <fullName evidence="1">Uncharacterized protein</fullName>
    </submittedName>
</protein>
<sequence>MAIFKCDCGKILSNSICPNDIQLIVFTDREWEDIQEKVKDGFDIYDAEPQFDVGDALIVRESIFLRVMKWF</sequence>
<accession>A0ABT4Q928</accession>
<proteinExistence type="predicted"/>
<comment type="caution">
    <text evidence="1">The sequence shown here is derived from an EMBL/GenBank/DDBJ whole genome shotgun (WGS) entry which is preliminary data.</text>
</comment>
<dbReference type="RefSeq" id="WP_269881899.1">
    <property type="nucleotide sequence ID" value="NZ_JAQAGZ010000008.1"/>
</dbReference>
<keyword evidence="2" id="KW-1185">Reference proteome</keyword>